<dbReference type="InterPro" id="IPR050398">
    <property type="entry name" value="HssS/ArlS-like"/>
</dbReference>
<dbReference type="PANTHER" id="PTHR45528:SF1">
    <property type="entry name" value="SENSOR HISTIDINE KINASE CPXA"/>
    <property type="match status" value="1"/>
</dbReference>
<dbReference type="SUPFAM" id="SSF47384">
    <property type="entry name" value="Homodimeric domain of signal transducing histidine kinase"/>
    <property type="match status" value="1"/>
</dbReference>
<feature type="domain" description="Histidine kinase" evidence="15">
    <location>
        <begin position="241"/>
        <end position="439"/>
    </location>
</feature>
<dbReference type="InterPro" id="IPR036097">
    <property type="entry name" value="HisK_dim/P_sf"/>
</dbReference>
<dbReference type="RefSeq" id="WP_024738938.1">
    <property type="nucleotide sequence ID" value="NZ_BAABZD010000003.1"/>
</dbReference>
<dbReference type="InterPro" id="IPR005467">
    <property type="entry name" value="His_kinase_dom"/>
</dbReference>
<evidence type="ECO:0000256" key="11">
    <source>
        <dbReference type="ARBA" id="ARBA00022989"/>
    </source>
</evidence>
<accession>A0AAW6B191</accession>
<dbReference type="Pfam" id="PF00672">
    <property type="entry name" value="HAMP"/>
    <property type="match status" value="1"/>
</dbReference>
<keyword evidence="7 14" id="KW-0812">Transmembrane</keyword>
<dbReference type="InterPro" id="IPR003660">
    <property type="entry name" value="HAMP_dom"/>
</dbReference>
<dbReference type="EMBL" id="JAINVB010000001">
    <property type="protein sequence ID" value="MCK0084623.1"/>
    <property type="molecule type" value="Genomic_DNA"/>
</dbReference>
<dbReference type="Proteomes" id="UP001300871">
    <property type="component" value="Unassembled WGS sequence"/>
</dbReference>
<evidence type="ECO:0000313" key="17">
    <source>
        <dbReference type="EMBL" id="MCK0084623.1"/>
    </source>
</evidence>
<proteinExistence type="predicted"/>
<organism evidence="18 19">
    <name type="scientific">Clostridium symbiosum</name>
    <name type="common">Bacteroides symbiosus</name>
    <dbReference type="NCBI Taxonomy" id="1512"/>
    <lineage>
        <taxon>Bacteria</taxon>
        <taxon>Bacillati</taxon>
        <taxon>Bacillota</taxon>
        <taxon>Clostridia</taxon>
        <taxon>Lachnospirales</taxon>
        <taxon>Lachnospiraceae</taxon>
        <taxon>Otoolea</taxon>
    </lineage>
</organism>
<dbReference type="Gene3D" id="6.10.340.10">
    <property type="match status" value="1"/>
</dbReference>
<keyword evidence="13 14" id="KW-0472">Membrane</keyword>
<dbReference type="PROSITE" id="PS50109">
    <property type="entry name" value="HIS_KIN"/>
    <property type="match status" value="1"/>
</dbReference>
<dbReference type="SUPFAM" id="SSF55874">
    <property type="entry name" value="ATPase domain of HSP90 chaperone/DNA topoisomerase II/histidine kinase"/>
    <property type="match status" value="1"/>
</dbReference>
<evidence type="ECO:0000256" key="13">
    <source>
        <dbReference type="ARBA" id="ARBA00023136"/>
    </source>
</evidence>
<feature type="transmembrane region" description="Helical" evidence="14">
    <location>
        <begin position="12"/>
        <end position="34"/>
    </location>
</feature>
<dbReference type="GeneID" id="57967593"/>
<sequence length="441" mass="51111">MPKDKTLKTNSIYYRFLKLLALAFVTAALFFLLLNQGGEKLLDYYFTKTNYMERENARRYNDLRDYVKKNKLSTEDTDRLAEWVRRQEVVWMQMYRDHILLYDSQFPYMKANPEYHVTGQFYEWNGYEMIDFQDGEALVFLTGMYTYQFFNYALIVEFLLSFLLFTGIIMAGIRSTMKYIRTLSAEIGILEGGNLDYRITVTGSDEMAVLAKGLDSMRESIRDKISQEAELIRLNQSMITGLSHDLRTPLTALLIYTEILKNEIDADRKQMQKWVLKIDEKAHQIKDMADCILKYSLLNKAAGPTALRQEPFRSVFYDSLSELCVCLEQKGFEVRPSLAWEDREICADSKYITRILDNICSNIIKYASCGDPIRIESFYQTDGCGLVFENKKSANQTQAESTGIGVRNIREMMEEMGGCCEAEETSEDYRIRLTFACSPAV</sequence>
<dbReference type="AlphaFoldDB" id="A0AAW6B191"/>
<keyword evidence="4" id="KW-1003">Cell membrane</keyword>
<reference evidence="18" key="2">
    <citation type="submission" date="2023-01" db="EMBL/GenBank/DDBJ databases">
        <title>Human gut microbiome strain richness.</title>
        <authorList>
            <person name="Chen-Liaw A."/>
        </authorList>
    </citation>
    <scope>NUCLEOTIDE SEQUENCE</scope>
    <source>
        <strain evidence="18">B1_m1001713B170214d0_201011</strain>
    </source>
</reference>
<dbReference type="SUPFAM" id="SSF158472">
    <property type="entry name" value="HAMP domain-like"/>
    <property type="match status" value="1"/>
</dbReference>
<evidence type="ECO:0000256" key="5">
    <source>
        <dbReference type="ARBA" id="ARBA00022553"/>
    </source>
</evidence>
<keyword evidence="10" id="KW-0067">ATP-binding</keyword>
<evidence type="ECO:0000256" key="3">
    <source>
        <dbReference type="ARBA" id="ARBA00012438"/>
    </source>
</evidence>
<evidence type="ECO:0000313" key="18">
    <source>
        <dbReference type="EMBL" id="MDB2001699.1"/>
    </source>
</evidence>
<dbReference type="SMART" id="SM00304">
    <property type="entry name" value="HAMP"/>
    <property type="match status" value="1"/>
</dbReference>
<evidence type="ECO:0000256" key="12">
    <source>
        <dbReference type="ARBA" id="ARBA00023012"/>
    </source>
</evidence>
<keyword evidence="8" id="KW-0547">Nucleotide-binding</keyword>
<evidence type="ECO:0000256" key="10">
    <source>
        <dbReference type="ARBA" id="ARBA00022840"/>
    </source>
</evidence>
<dbReference type="EC" id="2.7.13.3" evidence="3"/>
<dbReference type="GO" id="GO:0005524">
    <property type="term" value="F:ATP binding"/>
    <property type="evidence" value="ECO:0007669"/>
    <property type="project" value="UniProtKB-KW"/>
</dbReference>
<feature type="transmembrane region" description="Helical" evidence="14">
    <location>
        <begin position="149"/>
        <end position="173"/>
    </location>
</feature>
<keyword evidence="11 14" id="KW-1133">Transmembrane helix</keyword>
<dbReference type="Gene3D" id="3.30.565.10">
    <property type="entry name" value="Histidine kinase-like ATPase, C-terminal domain"/>
    <property type="match status" value="1"/>
</dbReference>
<feature type="domain" description="HAMP" evidence="16">
    <location>
        <begin position="174"/>
        <end position="226"/>
    </location>
</feature>
<evidence type="ECO:0000256" key="14">
    <source>
        <dbReference type="SAM" id="Phobius"/>
    </source>
</evidence>
<evidence type="ECO:0000256" key="4">
    <source>
        <dbReference type="ARBA" id="ARBA00022475"/>
    </source>
</evidence>
<keyword evidence="5" id="KW-0597">Phosphoprotein</keyword>
<gene>
    <name evidence="17" type="ORF">K5I21_01770</name>
    <name evidence="18" type="ORF">PM006_15965</name>
</gene>
<evidence type="ECO:0000256" key="9">
    <source>
        <dbReference type="ARBA" id="ARBA00022777"/>
    </source>
</evidence>
<dbReference type="GO" id="GO:0000155">
    <property type="term" value="F:phosphorelay sensor kinase activity"/>
    <property type="evidence" value="ECO:0007669"/>
    <property type="project" value="InterPro"/>
</dbReference>
<dbReference type="PANTHER" id="PTHR45528">
    <property type="entry name" value="SENSOR HISTIDINE KINASE CPXA"/>
    <property type="match status" value="1"/>
</dbReference>
<dbReference type="PROSITE" id="PS50885">
    <property type="entry name" value="HAMP"/>
    <property type="match status" value="1"/>
</dbReference>
<comment type="subcellular location">
    <subcellularLocation>
        <location evidence="2">Cell membrane</location>
        <topology evidence="2">Multi-pass membrane protein</topology>
    </subcellularLocation>
</comment>
<dbReference type="InterPro" id="IPR003661">
    <property type="entry name" value="HisK_dim/P_dom"/>
</dbReference>
<comment type="catalytic activity">
    <reaction evidence="1">
        <text>ATP + protein L-histidine = ADP + protein N-phospho-L-histidine.</text>
        <dbReference type="EC" id="2.7.13.3"/>
    </reaction>
</comment>
<name>A0AAW6B191_CLOSY</name>
<evidence type="ECO:0000256" key="7">
    <source>
        <dbReference type="ARBA" id="ARBA00022692"/>
    </source>
</evidence>
<dbReference type="SMART" id="SM00388">
    <property type="entry name" value="HisKA"/>
    <property type="match status" value="1"/>
</dbReference>
<dbReference type="Pfam" id="PF00512">
    <property type="entry name" value="HisKA"/>
    <property type="match status" value="1"/>
</dbReference>
<dbReference type="InterPro" id="IPR036890">
    <property type="entry name" value="HATPase_C_sf"/>
</dbReference>
<reference evidence="17" key="1">
    <citation type="journal article" date="2022" name="Cell Host Microbe">
        <title>Colonization of the live biotherapeutic product VE303 and modulation of the microbiota and metabolites in healthy volunteers.</title>
        <authorList>
            <person name="Dsouza M."/>
            <person name="Menon R."/>
            <person name="Crossette E."/>
            <person name="Bhattarai S.K."/>
            <person name="Schneider J."/>
            <person name="Kim Y.G."/>
            <person name="Reddy S."/>
            <person name="Caballero S."/>
            <person name="Felix C."/>
            <person name="Cornacchione L."/>
            <person name="Hendrickson J."/>
            <person name="Watson A.R."/>
            <person name="Minot S.S."/>
            <person name="Greenfield N."/>
            <person name="Schopf L."/>
            <person name="Szabady R."/>
            <person name="Patarroyo J."/>
            <person name="Smith W."/>
            <person name="Harrison P."/>
            <person name="Kuijper E.J."/>
            <person name="Kelly C.P."/>
            <person name="Olle B."/>
            <person name="Bobilev D."/>
            <person name="Silber J.L."/>
            <person name="Bucci V."/>
            <person name="Roberts B."/>
            <person name="Faith J."/>
            <person name="Norman J.M."/>
        </authorList>
    </citation>
    <scope>NUCLEOTIDE SEQUENCE</scope>
    <source>
        <strain evidence="17">VE303-04</strain>
    </source>
</reference>
<keyword evidence="6" id="KW-0808">Transferase</keyword>
<keyword evidence="9 18" id="KW-0418">Kinase</keyword>
<dbReference type="CDD" id="cd06225">
    <property type="entry name" value="HAMP"/>
    <property type="match status" value="1"/>
</dbReference>
<evidence type="ECO:0000256" key="8">
    <source>
        <dbReference type="ARBA" id="ARBA00022741"/>
    </source>
</evidence>
<evidence type="ECO:0000256" key="2">
    <source>
        <dbReference type="ARBA" id="ARBA00004651"/>
    </source>
</evidence>
<comment type="caution">
    <text evidence="18">The sequence shown here is derived from an EMBL/GenBank/DDBJ whole genome shotgun (WGS) entry which is preliminary data.</text>
</comment>
<keyword evidence="12" id="KW-0902">Two-component regulatory system</keyword>
<dbReference type="CDD" id="cd00082">
    <property type="entry name" value="HisKA"/>
    <property type="match status" value="1"/>
</dbReference>
<evidence type="ECO:0000256" key="6">
    <source>
        <dbReference type="ARBA" id="ARBA00022679"/>
    </source>
</evidence>
<dbReference type="EMBL" id="JAQLGM010000045">
    <property type="protein sequence ID" value="MDB2001699.1"/>
    <property type="molecule type" value="Genomic_DNA"/>
</dbReference>
<dbReference type="GO" id="GO:0005886">
    <property type="term" value="C:plasma membrane"/>
    <property type="evidence" value="ECO:0007669"/>
    <property type="project" value="UniProtKB-SubCell"/>
</dbReference>
<evidence type="ECO:0000313" key="19">
    <source>
        <dbReference type="Proteomes" id="UP001300871"/>
    </source>
</evidence>
<evidence type="ECO:0000259" key="16">
    <source>
        <dbReference type="PROSITE" id="PS50885"/>
    </source>
</evidence>
<evidence type="ECO:0000256" key="1">
    <source>
        <dbReference type="ARBA" id="ARBA00000085"/>
    </source>
</evidence>
<dbReference type="Proteomes" id="UP001203136">
    <property type="component" value="Unassembled WGS sequence"/>
</dbReference>
<protein>
    <recommendedName>
        <fullName evidence="3">histidine kinase</fullName>
        <ecNumber evidence="3">2.7.13.3</ecNumber>
    </recommendedName>
</protein>
<evidence type="ECO:0000259" key="15">
    <source>
        <dbReference type="PROSITE" id="PS50109"/>
    </source>
</evidence>
<dbReference type="Gene3D" id="1.10.287.130">
    <property type="match status" value="1"/>
</dbReference>